<keyword evidence="13" id="KW-0393">Immunoglobulin domain</keyword>
<dbReference type="PROSITE" id="PS50835">
    <property type="entry name" value="IG_LIKE"/>
    <property type="match status" value="2"/>
</dbReference>
<keyword evidence="8 19" id="KW-1133">Transmembrane helix</keyword>
<evidence type="ECO:0000313" key="22">
    <source>
        <dbReference type="Proteomes" id="UP000694906"/>
    </source>
</evidence>
<evidence type="ECO:0000256" key="3">
    <source>
        <dbReference type="ARBA" id="ARBA00022475"/>
    </source>
</evidence>
<dbReference type="GeneID" id="101726235"/>
<evidence type="ECO:0000256" key="20">
    <source>
        <dbReference type="SAM" id="SignalP"/>
    </source>
</evidence>
<evidence type="ECO:0000256" key="13">
    <source>
        <dbReference type="ARBA" id="ARBA00023319"/>
    </source>
</evidence>
<evidence type="ECO:0000256" key="8">
    <source>
        <dbReference type="ARBA" id="ARBA00022989"/>
    </source>
</evidence>
<dbReference type="Proteomes" id="UP000694906">
    <property type="component" value="Unplaced"/>
</dbReference>
<dbReference type="InterPro" id="IPR013106">
    <property type="entry name" value="Ig_V-set"/>
</dbReference>
<dbReference type="CTD" id="23308"/>
<dbReference type="GO" id="GO:0005102">
    <property type="term" value="F:signaling receptor binding"/>
    <property type="evidence" value="ECO:0007669"/>
    <property type="project" value="TreeGrafter"/>
</dbReference>
<feature type="transmembrane region" description="Helical" evidence="19">
    <location>
        <begin position="260"/>
        <end position="281"/>
    </location>
</feature>
<keyword evidence="5 20" id="KW-0732">Signal</keyword>
<keyword evidence="12" id="KW-0325">Glycoprotein</keyword>
<keyword evidence="7" id="KW-0075">B-cell activation</keyword>
<keyword evidence="22" id="KW-1185">Reference proteome</keyword>
<dbReference type="GO" id="GO:0042104">
    <property type="term" value="P:positive regulation of activated T cell proliferation"/>
    <property type="evidence" value="ECO:0007669"/>
    <property type="project" value="UniProtKB-ARBA"/>
</dbReference>
<dbReference type="GO" id="GO:0001817">
    <property type="term" value="P:regulation of cytokine production"/>
    <property type="evidence" value="ECO:0007669"/>
    <property type="project" value="TreeGrafter"/>
</dbReference>
<accession>A0AAX6STN7</accession>
<dbReference type="GO" id="GO:0042113">
    <property type="term" value="P:B cell activation"/>
    <property type="evidence" value="ECO:0007669"/>
    <property type="project" value="UniProtKB-KW"/>
</dbReference>
<dbReference type="InterPro" id="IPR036179">
    <property type="entry name" value="Ig-like_dom_sf"/>
</dbReference>
<evidence type="ECO:0000256" key="9">
    <source>
        <dbReference type="ARBA" id="ARBA00023130"/>
    </source>
</evidence>
<feature type="domain" description="Ig-like" evidence="21">
    <location>
        <begin position="6"/>
        <end position="123"/>
    </location>
</feature>
<dbReference type="SMART" id="SM00409">
    <property type="entry name" value="IG"/>
    <property type="match status" value="1"/>
</dbReference>
<dbReference type="PANTHER" id="PTHR24100:SF151">
    <property type="entry name" value="ICOS LIGAND"/>
    <property type="match status" value="1"/>
</dbReference>
<evidence type="ECO:0000256" key="4">
    <source>
        <dbReference type="ARBA" id="ARBA00022692"/>
    </source>
</evidence>
<proteinExistence type="inferred from homology"/>
<dbReference type="Gene3D" id="2.60.40.10">
    <property type="entry name" value="Immunoglobulins"/>
    <property type="match status" value="2"/>
</dbReference>
<dbReference type="InterPro" id="IPR013783">
    <property type="entry name" value="Ig-like_fold"/>
</dbReference>
<dbReference type="Pfam" id="PF07686">
    <property type="entry name" value="V-set"/>
    <property type="match status" value="1"/>
</dbReference>
<sequence length="374" mass="40303">MPLRSPGLLLLLLGSLSAEIQQTEVRAKVGSDCLLSCMYPERLDFDLDDVYVYWQISESNTVVTYHIPKNNSSGQADSRYQGRAHLSLDSVRQGDFSLHLRNVTLQDAQRFTCLVFRKSLSMREVLRAVVSLRVAANFSMPVVSRLVASAPHQDQALTFTCTSTDGYPRPNVYWINKTDHSLLDRALHNDTVSLNARGLYDMISVLTVPWAPGLSVGCCVENMLLQQNLTSSGPAEPSTGGNAGRITETPALPPGQRGTAVLGIVAVLVVVVLVAVAITWARCGHRSYTGARPVTHEQELTGEFPWGAGACVAAGLLSGVQKTSAVGLEHPVKPVMSSALPVGTLAQDPTLSARRRARAVLLELGPCRHLSPSA</sequence>
<organism evidence="22 23">
    <name type="scientific">Heterocephalus glaber</name>
    <name type="common">Naked mole rat</name>
    <dbReference type="NCBI Taxonomy" id="10181"/>
    <lineage>
        <taxon>Eukaryota</taxon>
        <taxon>Metazoa</taxon>
        <taxon>Chordata</taxon>
        <taxon>Craniata</taxon>
        <taxon>Vertebrata</taxon>
        <taxon>Euteleostomi</taxon>
        <taxon>Mammalia</taxon>
        <taxon>Eutheria</taxon>
        <taxon>Euarchontoglires</taxon>
        <taxon>Glires</taxon>
        <taxon>Rodentia</taxon>
        <taxon>Hystricomorpha</taxon>
        <taxon>Bathyergidae</taxon>
        <taxon>Heterocephalus</taxon>
    </lineage>
</organism>
<evidence type="ECO:0000256" key="6">
    <source>
        <dbReference type="ARBA" id="ARBA00022859"/>
    </source>
</evidence>
<keyword evidence="6" id="KW-0391">Immunity</keyword>
<keyword evidence="4 19" id="KW-0812">Transmembrane</keyword>
<dbReference type="InterPro" id="IPR007110">
    <property type="entry name" value="Ig-like_dom"/>
</dbReference>
<evidence type="ECO:0000313" key="23">
    <source>
        <dbReference type="RefSeq" id="XP_021112038.1"/>
    </source>
</evidence>
<evidence type="ECO:0000256" key="1">
    <source>
        <dbReference type="ARBA" id="ARBA00004251"/>
    </source>
</evidence>
<evidence type="ECO:0000256" key="5">
    <source>
        <dbReference type="ARBA" id="ARBA00022729"/>
    </source>
</evidence>
<feature type="domain" description="Ig-like" evidence="21">
    <location>
        <begin position="141"/>
        <end position="230"/>
    </location>
</feature>
<protein>
    <recommendedName>
        <fullName evidence="14">ICOS ligand</fullName>
    </recommendedName>
    <alternativeName>
        <fullName evidence="16">B7 homolog 2</fullName>
    </alternativeName>
    <alternativeName>
        <fullName evidence="15">B7-like protein Gl50</fullName>
    </alternativeName>
    <alternativeName>
        <fullName evidence="17">B7-related protein 1</fullName>
    </alternativeName>
</protein>
<dbReference type="PANTHER" id="PTHR24100">
    <property type="entry name" value="BUTYROPHILIN"/>
    <property type="match status" value="1"/>
</dbReference>
<feature type="chain" id="PRO_5044005380" description="ICOS ligand" evidence="20">
    <location>
        <begin position="19"/>
        <end position="374"/>
    </location>
</feature>
<evidence type="ECO:0000256" key="14">
    <source>
        <dbReference type="ARBA" id="ARBA00068217"/>
    </source>
</evidence>
<dbReference type="FunFam" id="2.60.40.10:FF:000996">
    <property type="entry name" value="ICOS ligand isoform X2"/>
    <property type="match status" value="1"/>
</dbReference>
<dbReference type="SUPFAM" id="SSF48726">
    <property type="entry name" value="Immunoglobulin"/>
    <property type="match status" value="2"/>
</dbReference>
<dbReference type="GO" id="GO:0050852">
    <property type="term" value="P:T cell receptor signaling pathway"/>
    <property type="evidence" value="ECO:0007669"/>
    <property type="project" value="TreeGrafter"/>
</dbReference>
<name>A0AAX6STN7_HETGA</name>
<feature type="signal peptide" evidence="20">
    <location>
        <begin position="1"/>
        <end position="18"/>
    </location>
</feature>
<keyword evidence="9" id="KW-1064">Adaptive immunity</keyword>
<evidence type="ECO:0000256" key="7">
    <source>
        <dbReference type="ARBA" id="ARBA00022936"/>
    </source>
</evidence>
<dbReference type="GO" id="GO:0002250">
    <property type="term" value="P:adaptive immune response"/>
    <property type="evidence" value="ECO:0007669"/>
    <property type="project" value="UniProtKB-KW"/>
</dbReference>
<dbReference type="AlphaFoldDB" id="A0AAX6STN7"/>
<dbReference type="Pfam" id="PF22705">
    <property type="entry name" value="C2-set_3"/>
    <property type="match status" value="1"/>
</dbReference>
<reference evidence="23" key="1">
    <citation type="submission" date="2025-08" db="UniProtKB">
        <authorList>
            <consortium name="RefSeq"/>
        </authorList>
    </citation>
    <scope>IDENTIFICATION</scope>
</reference>
<keyword evidence="3" id="KW-1003">Cell membrane</keyword>
<evidence type="ECO:0000259" key="21">
    <source>
        <dbReference type="PROSITE" id="PS50835"/>
    </source>
</evidence>
<comment type="subcellular location">
    <subcellularLocation>
        <location evidence="1">Cell membrane</location>
        <topology evidence="1">Single-pass type I membrane protein</topology>
    </subcellularLocation>
</comment>
<dbReference type="GO" id="GO:0009897">
    <property type="term" value="C:external side of plasma membrane"/>
    <property type="evidence" value="ECO:0007669"/>
    <property type="project" value="TreeGrafter"/>
</dbReference>
<dbReference type="RefSeq" id="XP_021112038.1">
    <property type="nucleotide sequence ID" value="XM_021256379.1"/>
</dbReference>
<evidence type="ECO:0000256" key="11">
    <source>
        <dbReference type="ARBA" id="ARBA00023157"/>
    </source>
</evidence>
<evidence type="ECO:0000256" key="16">
    <source>
        <dbReference type="ARBA" id="ARBA00081259"/>
    </source>
</evidence>
<keyword evidence="11" id="KW-1015">Disulfide bond</keyword>
<evidence type="ECO:0000256" key="12">
    <source>
        <dbReference type="ARBA" id="ARBA00023180"/>
    </source>
</evidence>
<dbReference type="InterPro" id="IPR050504">
    <property type="entry name" value="IgSF_BTN/MOG"/>
</dbReference>
<dbReference type="InterPro" id="IPR053896">
    <property type="entry name" value="BTN3A2-like_Ig-C"/>
</dbReference>
<gene>
    <name evidence="23" type="primary">Icoslg</name>
</gene>
<keyword evidence="10 19" id="KW-0472">Membrane</keyword>
<dbReference type="InterPro" id="IPR003599">
    <property type="entry name" value="Ig_sub"/>
</dbReference>
<evidence type="ECO:0000256" key="15">
    <source>
        <dbReference type="ARBA" id="ARBA00080938"/>
    </source>
</evidence>
<evidence type="ECO:0000256" key="18">
    <source>
        <dbReference type="SAM" id="MobiDB-lite"/>
    </source>
</evidence>
<comment type="similarity">
    <text evidence="2">Belongs to the immunoglobulin superfamily. BTN/MOG family.</text>
</comment>
<evidence type="ECO:0000256" key="19">
    <source>
        <dbReference type="SAM" id="Phobius"/>
    </source>
</evidence>
<evidence type="ECO:0000256" key="10">
    <source>
        <dbReference type="ARBA" id="ARBA00023136"/>
    </source>
</evidence>
<evidence type="ECO:0000256" key="17">
    <source>
        <dbReference type="ARBA" id="ARBA00082272"/>
    </source>
</evidence>
<evidence type="ECO:0000256" key="2">
    <source>
        <dbReference type="ARBA" id="ARBA00007591"/>
    </source>
</evidence>
<feature type="region of interest" description="Disordered" evidence="18">
    <location>
        <begin position="230"/>
        <end position="250"/>
    </location>
</feature>